<feature type="region of interest" description="Disordered" evidence="1">
    <location>
        <begin position="200"/>
        <end position="241"/>
    </location>
</feature>
<proteinExistence type="predicted"/>
<feature type="non-terminal residue" evidence="2">
    <location>
        <position position="1"/>
    </location>
</feature>
<sequence>KVCYKRSTHRKRARPSLCGEGFRWDQVATCLREGSSNGAHCLPPCGGQAGMCETFCGKGGACCKSGDPRDPAECEGATGFLDFGGSDYHQCVRPGPNLAFTVEGAGVRAVNGLYVHSGEHSGRPRYLKARSPKTVMEWSESRKAWRFFVDDTWFGVGRATLYRSSADTATFRGLLKVPVEVPSWFRALWQLEVRAGVRGRLPRGGHGRVRRQPGRAGDRHDRDGRHGCQRRHPSRTCSSTR</sequence>
<comment type="caution">
    <text evidence="2">The sequence shown here is derived from an EMBL/GenBank/DDBJ whole genome shotgun (WGS) entry which is preliminary data.</text>
</comment>
<reference evidence="2" key="1">
    <citation type="submission" date="2023-10" db="EMBL/GenBank/DDBJ databases">
        <authorList>
            <person name="Chen Y."/>
            <person name="Shah S."/>
            <person name="Dougan E. K."/>
            <person name="Thang M."/>
            <person name="Chan C."/>
        </authorList>
    </citation>
    <scope>NUCLEOTIDE SEQUENCE [LARGE SCALE GENOMIC DNA]</scope>
</reference>
<evidence type="ECO:0008006" key="4">
    <source>
        <dbReference type="Google" id="ProtNLM"/>
    </source>
</evidence>
<feature type="compositionally biased region" description="Basic residues" evidence="1">
    <location>
        <begin position="200"/>
        <end position="213"/>
    </location>
</feature>
<protein>
    <recommendedName>
        <fullName evidence="4">Beta-galactosidase</fullName>
    </recommendedName>
</protein>
<evidence type="ECO:0000256" key="1">
    <source>
        <dbReference type="SAM" id="MobiDB-lite"/>
    </source>
</evidence>
<name>A0ABN9RHH0_9DINO</name>
<organism evidence="2 3">
    <name type="scientific">Prorocentrum cordatum</name>
    <dbReference type="NCBI Taxonomy" id="2364126"/>
    <lineage>
        <taxon>Eukaryota</taxon>
        <taxon>Sar</taxon>
        <taxon>Alveolata</taxon>
        <taxon>Dinophyceae</taxon>
        <taxon>Prorocentrales</taxon>
        <taxon>Prorocentraceae</taxon>
        <taxon>Prorocentrum</taxon>
    </lineage>
</organism>
<feature type="compositionally biased region" description="Basic and acidic residues" evidence="1">
    <location>
        <begin position="216"/>
        <end position="226"/>
    </location>
</feature>
<keyword evidence="3" id="KW-1185">Reference proteome</keyword>
<dbReference type="EMBL" id="CAUYUJ010006088">
    <property type="protein sequence ID" value="CAK0816071.1"/>
    <property type="molecule type" value="Genomic_DNA"/>
</dbReference>
<evidence type="ECO:0000313" key="3">
    <source>
        <dbReference type="Proteomes" id="UP001189429"/>
    </source>
</evidence>
<evidence type="ECO:0000313" key="2">
    <source>
        <dbReference type="EMBL" id="CAK0816071.1"/>
    </source>
</evidence>
<accession>A0ABN9RHH0</accession>
<gene>
    <name evidence="2" type="ORF">PCOR1329_LOCUS19144</name>
</gene>
<dbReference type="Proteomes" id="UP001189429">
    <property type="component" value="Unassembled WGS sequence"/>
</dbReference>